<proteinExistence type="predicted"/>
<evidence type="ECO:0000313" key="5">
    <source>
        <dbReference type="Proteomes" id="UP001218218"/>
    </source>
</evidence>
<accession>A0AAD6ZR75</accession>
<evidence type="ECO:0000313" key="4">
    <source>
        <dbReference type="EMBL" id="KAJ7362432.1"/>
    </source>
</evidence>
<dbReference type="AlphaFoldDB" id="A0AAD6ZR75"/>
<gene>
    <name evidence="2" type="ORF">DFH08DRAFT_645625</name>
    <name evidence="3" type="ORF">DFH08DRAFT_652145</name>
    <name evidence="1" type="ORF">DFH08DRAFT_652175</name>
    <name evidence="4" type="ORF">DFH08DRAFT_661774</name>
</gene>
<dbReference type="EMBL" id="JARIHO010000032">
    <property type="protein sequence ID" value="KAJ7334961.1"/>
    <property type="molecule type" value="Genomic_DNA"/>
</dbReference>
<name>A0AAD6ZR75_9AGAR</name>
<feature type="non-terminal residue" evidence="2">
    <location>
        <position position="1"/>
    </location>
</feature>
<dbReference type="Proteomes" id="UP001218218">
    <property type="component" value="Unassembled WGS sequence"/>
</dbReference>
<reference evidence="2" key="1">
    <citation type="submission" date="2023-03" db="EMBL/GenBank/DDBJ databases">
        <title>Massive genome expansion in bonnet fungi (Mycena s.s.) driven by repeated elements and novel gene families across ecological guilds.</title>
        <authorList>
            <consortium name="Lawrence Berkeley National Laboratory"/>
            <person name="Harder C.B."/>
            <person name="Miyauchi S."/>
            <person name="Viragh M."/>
            <person name="Kuo A."/>
            <person name="Thoen E."/>
            <person name="Andreopoulos B."/>
            <person name="Lu D."/>
            <person name="Skrede I."/>
            <person name="Drula E."/>
            <person name="Henrissat B."/>
            <person name="Morin E."/>
            <person name="Kohler A."/>
            <person name="Barry K."/>
            <person name="LaButti K."/>
            <person name="Morin E."/>
            <person name="Salamov A."/>
            <person name="Lipzen A."/>
            <person name="Mereny Z."/>
            <person name="Hegedus B."/>
            <person name="Baldrian P."/>
            <person name="Stursova M."/>
            <person name="Weitz H."/>
            <person name="Taylor A."/>
            <person name="Grigoriev I.V."/>
            <person name="Nagy L.G."/>
            <person name="Martin F."/>
            <person name="Kauserud H."/>
        </authorList>
    </citation>
    <scope>NUCLEOTIDE SEQUENCE</scope>
    <source>
        <strain evidence="2">CBHHK002</strain>
    </source>
</reference>
<dbReference type="EMBL" id="JARIHO010000025">
    <property type="protein sequence ID" value="KAJ7342683.1"/>
    <property type="molecule type" value="Genomic_DNA"/>
</dbReference>
<evidence type="ECO:0000313" key="3">
    <source>
        <dbReference type="EMBL" id="KAJ7342683.1"/>
    </source>
</evidence>
<protein>
    <submittedName>
        <fullName evidence="2">Uncharacterized protein</fullName>
    </submittedName>
</protein>
<dbReference type="EMBL" id="JARIHO010000004">
    <property type="protein sequence ID" value="KAJ7362432.1"/>
    <property type="molecule type" value="Genomic_DNA"/>
</dbReference>
<comment type="caution">
    <text evidence="2">The sequence shown here is derived from an EMBL/GenBank/DDBJ whole genome shotgun (WGS) entry which is preliminary data.</text>
</comment>
<dbReference type="EMBL" id="JARIHO010000032">
    <property type="protein sequence ID" value="KAJ7334953.1"/>
    <property type="molecule type" value="Genomic_DNA"/>
</dbReference>
<evidence type="ECO:0000313" key="2">
    <source>
        <dbReference type="EMBL" id="KAJ7334961.1"/>
    </source>
</evidence>
<organism evidence="2 5">
    <name type="scientific">Mycena albidolilacea</name>
    <dbReference type="NCBI Taxonomy" id="1033008"/>
    <lineage>
        <taxon>Eukaryota</taxon>
        <taxon>Fungi</taxon>
        <taxon>Dikarya</taxon>
        <taxon>Basidiomycota</taxon>
        <taxon>Agaricomycotina</taxon>
        <taxon>Agaricomycetes</taxon>
        <taxon>Agaricomycetidae</taxon>
        <taxon>Agaricales</taxon>
        <taxon>Marasmiineae</taxon>
        <taxon>Mycenaceae</taxon>
        <taxon>Mycena</taxon>
    </lineage>
</organism>
<feature type="non-terminal residue" evidence="2">
    <location>
        <position position="151"/>
    </location>
</feature>
<keyword evidence="5" id="KW-1185">Reference proteome</keyword>
<evidence type="ECO:0000313" key="1">
    <source>
        <dbReference type="EMBL" id="KAJ7334953.1"/>
    </source>
</evidence>
<sequence>QAEEPLPRIDWDADKSAATYDLIAQMEVKENRLVLFGKQGDENTSGESKIAVYKRIGSKIFPAMYSTSPNALGKRVKGKADSLVTTYKKHAKKLQVTGGGLRKDDEDDSGDVHEFLECYISSEGPDHDTTVKSKNLWDEIKEEFEFFPHLH</sequence>